<reference evidence="5 6" key="1">
    <citation type="journal article" date="2017" name="Nat. Commun.">
        <title>In situ click chemistry generation of cyclooxygenase-2 inhibitors.</title>
        <authorList>
            <person name="Bhardwaj A."/>
            <person name="Kaur J."/>
            <person name="Wuest M."/>
            <person name="Wuest F."/>
        </authorList>
    </citation>
    <scope>NUCLEOTIDE SEQUENCE [LARGE SCALE GENOMIC DNA]</scope>
    <source>
        <strain evidence="5">S2_012_000_R3_94</strain>
    </source>
</reference>
<organism evidence="5 6">
    <name type="scientific">Paracoccus denitrificans</name>
    <dbReference type="NCBI Taxonomy" id="266"/>
    <lineage>
        <taxon>Bacteria</taxon>
        <taxon>Pseudomonadati</taxon>
        <taxon>Pseudomonadota</taxon>
        <taxon>Alphaproteobacteria</taxon>
        <taxon>Rhodobacterales</taxon>
        <taxon>Paracoccaceae</taxon>
        <taxon>Paracoccus</taxon>
    </lineage>
</organism>
<dbReference type="Gene3D" id="3.20.20.70">
    <property type="entry name" value="Aldolase class I"/>
    <property type="match status" value="1"/>
</dbReference>
<evidence type="ECO:0000313" key="5">
    <source>
        <dbReference type="EMBL" id="TKW64876.1"/>
    </source>
</evidence>
<dbReference type="GO" id="GO:0008840">
    <property type="term" value="F:4-hydroxy-tetrahydrodipicolinate synthase activity"/>
    <property type="evidence" value="ECO:0007669"/>
    <property type="project" value="TreeGrafter"/>
</dbReference>
<evidence type="ECO:0000256" key="3">
    <source>
        <dbReference type="PIRNR" id="PIRNR001365"/>
    </source>
</evidence>
<accession>A0A533HZE7</accession>
<dbReference type="PIRSF" id="PIRSF001365">
    <property type="entry name" value="DHDPS"/>
    <property type="match status" value="1"/>
</dbReference>
<dbReference type="InterPro" id="IPR002220">
    <property type="entry name" value="DapA-like"/>
</dbReference>
<evidence type="ECO:0000256" key="1">
    <source>
        <dbReference type="ARBA" id="ARBA00007592"/>
    </source>
</evidence>
<evidence type="ECO:0000256" key="2">
    <source>
        <dbReference type="ARBA" id="ARBA00023239"/>
    </source>
</evidence>
<gene>
    <name evidence="5" type="ORF">DI616_17320</name>
</gene>
<dbReference type="SUPFAM" id="SSF51569">
    <property type="entry name" value="Aldolase"/>
    <property type="match status" value="1"/>
</dbReference>
<evidence type="ECO:0000313" key="6">
    <source>
        <dbReference type="Proteomes" id="UP000315344"/>
    </source>
</evidence>
<dbReference type="CDD" id="cd00408">
    <property type="entry name" value="DHDPS-like"/>
    <property type="match status" value="1"/>
</dbReference>
<evidence type="ECO:0000256" key="4">
    <source>
        <dbReference type="PIRSR" id="PIRSR001365-2"/>
    </source>
</evidence>
<dbReference type="InterPro" id="IPR013785">
    <property type="entry name" value="Aldolase_TIM"/>
</dbReference>
<comment type="similarity">
    <text evidence="1 3">Belongs to the DapA family.</text>
</comment>
<feature type="binding site" evidence="4">
    <location>
        <position position="214"/>
    </location>
    <ligand>
        <name>pyruvate</name>
        <dbReference type="ChEBI" id="CHEBI:15361"/>
    </ligand>
</feature>
<protein>
    <submittedName>
        <fullName evidence="5">Dihydrodipicolinate synthase family protein</fullName>
    </submittedName>
</protein>
<comment type="caution">
    <text evidence="5">The sequence shown here is derived from an EMBL/GenBank/DDBJ whole genome shotgun (WGS) entry which is preliminary data.</text>
</comment>
<dbReference type="PANTHER" id="PTHR12128">
    <property type="entry name" value="DIHYDRODIPICOLINATE SYNTHASE"/>
    <property type="match status" value="1"/>
</dbReference>
<dbReference type="EMBL" id="VAFL01000019">
    <property type="protein sequence ID" value="TKW64876.1"/>
    <property type="molecule type" value="Genomic_DNA"/>
</dbReference>
<name>A0A533HZE7_PARDE</name>
<dbReference type="GO" id="GO:0005829">
    <property type="term" value="C:cytosol"/>
    <property type="evidence" value="ECO:0007669"/>
    <property type="project" value="TreeGrafter"/>
</dbReference>
<dbReference type="PANTHER" id="PTHR12128:SF66">
    <property type="entry name" value="4-HYDROXY-2-OXOGLUTARATE ALDOLASE, MITOCHONDRIAL"/>
    <property type="match status" value="1"/>
</dbReference>
<dbReference type="SMART" id="SM01130">
    <property type="entry name" value="DHDPS"/>
    <property type="match status" value="1"/>
</dbReference>
<dbReference type="Proteomes" id="UP000315344">
    <property type="component" value="Unassembled WGS sequence"/>
</dbReference>
<dbReference type="AlphaFoldDB" id="A0A533HZE7"/>
<proteinExistence type="inferred from homology"/>
<keyword evidence="2 3" id="KW-0456">Lyase</keyword>
<dbReference type="Pfam" id="PF00701">
    <property type="entry name" value="DHDPS"/>
    <property type="match status" value="1"/>
</dbReference>
<sequence>MISAETKGVFAIAPTPFAEDGALDVASLARMTAWFRDRKVDGITILGIMGEAQKLRPDESLTVVREVIGAAGGLPVVVGVSAPGMAAMTDLSDKAMELGAAGVMMTPPSSMRTDAQIAGWFAAAVAAIGADTPWVLQDHPTATGVLMSNDVIRRVVEAHDNCVMLKHEDWPGLEKITAIRNWQADGKMRPLSILCGNGALFLDLEMGRGADGAMTGYAFPEMLRRVVDLSPTDPEAAADIFDAHLPLLRYEHQSGIGLAIRKEVLARRGAIATPALRAPGPKLGQQARAELDRLLARLRKRDPDCGL</sequence>